<feature type="region of interest" description="Disordered" evidence="7">
    <location>
        <begin position="89"/>
        <end position="134"/>
    </location>
</feature>
<dbReference type="SUPFAM" id="SSF51069">
    <property type="entry name" value="Carbonic anhydrase"/>
    <property type="match status" value="1"/>
</dbReference>
<dbReference type="GO" id="GO:0004089">
    <property type="term" value="F:carbonate dehydratase activity"/>
    <property type="evidence" value="ECO:0007669"/>
    <property type="project" value="UniProtKB-EC"/>
</dbReference>
<evidence type="ECO:0000256" key="6">
    <source>
        <dbReference type="ARBA" id="ARBA00048348"/>
    </source>
</evidence>
<comment type="catalytic activity">
    <reaction evidence="6">
        <text>hydrogencarbonate + H(+) = CO2 + H2O</text>
        <dbReference type="Rhea" id="RHEA:10748"/>
        <dbReference type="ChEBI" id="CHEBI:15377"/>
        <dbReference type="ChEBI" id="CHEBI:15378"/>
        <dbReference type="ChEBI" id="CHEBI:16526"/>
        <dbReference type="ChEBI" id="CHEBI:17544"/>
        <dbReference type="EC" id="4.2.1.1"/>
    </reaction>
</comment>
<evidence type="ECO:0000256" key="5">
    <source>
        <dbReference type="ARBA" id="ARBA00023239"/>
    </source>
</evidence>
<name>A0A7S2XIN9_9STRA</name>
<evidence type="ECO:0000256" key="3">
    <source>
        <dbReference type="ARBA" id="ARBA00022723"/>
    </source>
</evidence>
<dbReference type="SMART" id="SM01057">
    <property type="entry name" value="Carb_anhydrase"/>
    <property type="match status" value="1"/>
</dbReference>
<comment type="similarity">
    <text evidence="1">Belongs to the alpha-carbonic anhydrase family.</text>
</comment>
<evidence type="ECO:0000313" key="10">
    <source>
        <dbReference type="EMBL" id="CAD9809923.1"/>
    </source>
</evidence>
<evidence type="ECO:0000256" key="1">
    <source>
        <dbReference type="ARBA" id="ARBA00010718"/>
    </source>
</evidence>
<keyword evidence="4" id="KW-0862">Zinc</keyword>
<dbReference type="PROSITE" id="PS51144">
    <property type="entry name" value="ALPHA_CA_2"/>
    <property type="match status" value="1"/>
</dbReference>
<dbReference type="PANTHER" id="PTHR18952:SF265">
    <property type="entry name" value="CARBONIC ANHYDRASE"/>
    <property type="match status" value="1"/>
</dbReference>
<dbReference type="PANTHER" id="PTHR18952">
    <property type="entry name" value="CARBONIC ANHYDRASE"/>
    <property type="match status" value="1"/>
</dbReference>
<evidence type="ECO:0000256" key="2">
    <source>
        <dbReference type="ARBA" id="ARBA00012925"/>
    </source>
</evidence>
<protein>
    <recommendedName>
        <fullName evidence="2">carbonic anhydrase</fullName>
        <ecNumber evidence="2">4.2.1.1</ecNumber>
    </recommendedName>
</protein>
<keyword evidence="8" id="KW-0472">Membrane</keyword>
<dbReference type="EMBL" id="HBHQ01002701">
    <property type="protein sequence ID" value="CAD9809923.1"/>
    <property type="molecule type" value="Transcribed_RNA"/>
</dbReference>
<dbReference type="Pfam" id="PF00194">
    <property type="entry name" value="Carb_anhydrase"/>
    <property type="match status" value="1"/>
</dbReference>
<evidence type="ECO:0000256" key="7">
    <source>
        <dbReference type="SAM" id="MobiDB-lite"/>
    </source>
</evidence>
<dbReference type="Gene3D" id="3.10.200.10">
    <property type="entry name" value="Alpha carbonic anhydrase"/>
    <property type="match status" value="2"/>
</dbReference>
<feature type="compositionally biased region" description="Low complexity" evidence="7">
    <location>
        <begin position="96"/>
        <end position="114"/>
    </location>
</feature>
<sequence>MRQLRTSRTSAGRSSRRGSGMTSFAAILSVVSTLSVSILTMMVIQGEARNWENLELIHETMPSDPEMIAFIESGAFEFTVASTEPSAAPFSGSRYPTLSPQPTQTPSSNPTVSTELPTKEPTSSPTIYPYSENPQPLDFPPTYFDYNRGASARRGPNNWHKVSFQGDQNPWYEFSPNGWGPYKGLLAGYNVGRNYCGTDGQQSPINVYDTGRRCGPDHQIRPRPGDFKIEERGNITKMILPNKLRLQYARRPCVGCAEPDPPHADFPDGWGGGSDLLHIDIKVPSEHTLEGKRFPGEYQMFHLHPYRNRSPAISVFFDYDDDTPTNLHFQMLLDHFWMIFNKDLTMCRNKNVDNDPGRNLRGDRNTDEEEQEDLHQAMADKRNLKKQVENGLTWLLSKFQGINKSIEGVQKDAYEVSTANRVLQGPKQVGISSSTPGSWDPYQWGSIINTFHFYGYKGSTTEPPCGDFVHWFIQDTPFYISKLQFQEIQYLIFNYQNEDCNMTSVHFDDSVARPIQDLYYRKVFRCTRDDFVSDVEFEARQAAKMAAEAAAAAAAATEAPVAAAAAPVAAATAAPVAAAAAAAAVPAEAPVAAATSP</sequence>
<feature type="domain" description="Alpha-carbonic anhydrase" evidence="9">
    <location>
        <begin position="170"/>
        <end position="527"/>
    </location>
</feature>
<keyword evidence="8" id="KW-1133">Transmembrane helix</keyword>
<feature type="transmembrane region" description="Helical" evidence="8">
    <location>
        <begin position="21"/>
        <end position="44"/>
    </location>
</feature>
<evidence type="ECO:0000259" key="9">
    <source>
        <dbReference type="PROSITE" id="PS51144"/>
    </source>
</evidence>
<keyword evidence="5" id="KW-0456">Lyase</keyword>
<reference evidence="10" key="1">
    <citation type="submission" date="2021-01" db="EMBL/GenBank/DDBJ databases">
        <authorList>
            <person name="Corre E."/>
            <person name="Pelletier E."/>
            <person name="Niang G."/>
            <person name="Scheremetjew M."/>
            <person name="Finn R."/>
            <person name="Kale V."/>
            <person name="Holt S."/>
            <person name="Cochrane G."/>
            <person name="Meng A."/>
            <person name="Brown T."/>
            <person name="Cohen L."/>
        </authorList>
    </citation>
    <scope>NUCLEOTIDE SEQUENCE</scope>
    <source>
        <strain evidence="10">CCMP2084</strain>
    </source>
</reference>
<proteinExistence type="inferred from homology"/>
<dbReference type="InterPro" id="IPR001148">
    <property type="entry name" value="CA_dom"/>
</dbReference>
<dbReference type="InterPro" id="IPR023561">
    <property type="entry name" value="Carbonic_anhydrase_a-class"/>
</dbReference>
<dbReference type="InterPro" id="IPR036398">
    <property type="entry name" value="CA_dom_sf"/>
</dbReference>
<dbReference type="EC" id="4.2.1.1" evidence="2"/>
<dbReference type="AlphaFoldDB" id="A0A7S2XIN9"/>
<gene>
    <name evidence="10" type="ORF">ASEP1449_LOCUS1746</name>
</gene>
<accession>A0A7S2XIN9</accession>
<evidence type="ECO:0000256" key="4">
    <source>
        <dbReference type="ARBA" id="ARBA00022833"/>
    </source>
</evidence>
<keyword evidence="3" id="KW-0479">Metal-binding</keyword>
<dbReference type="GO" id="GO:0008270">
    <property type="term" value="F:zinc ion binding"/>
    <property type="evidence" value="ECO:0007669"/>
    <property type="project" value="InterPro"/>
</dbReference>
<organism evidence="10">
    <name type="scientific">Attheya septentrionalis</name>
    <dbReference type="NCBI Taxonomy" id="420275"/>
    <lineage>
        <taxon>Eukaryota</taxon>
        <taxon>Sar</taxon>
        <taxon>Stramenopiles</taxon>
        <taxon>Ochrophyta</taxon>
        <taxon>Bacillariophyta</taxon>
        <taxon>Coscinodiscophyceae</taxon>
        <taxon>Chaetocerotophycidae</taxon>
        <taxon>Chaetocerotales</taxon>
        <taxon>Attheyaceae</taxon>
        <taxon>Attheya</taxon>
    </lineage>
</organism>
<keyword evidence="8" id="KW-0812">Transmembrane</keyword>
<evidence type="ECO:0000256" key="8">
    <source>
        <dbReference type="SAM" id="Phobius"/>
    </source>
</evidence>